<dbReference type="InterPro" id="IPR029491">
    <property type="entry name" value="Helicase_HTH"/>
</dbReference>
<comment type="caution">
    <text evidence="2">The sequence shown here is derived from an EMBL/GenBank/DDBJ whole genome shotgun (WGS) entry which is preliminary data.</text>
</comment>
<keyword evidence="3" id="KW-1185">Reference proteome</keyword>
<protein>
    <recommendedName>
        <fullName evidence="1">Helicase Helix-turn-helix domain-containing protein</fullName>
    </recommendedName>
</protein>
<evidence type="ECO:0000259" key="1">
    <source>
        <dbReference type="Pfam" id="PF14493"/>
    </source>
</evidence>
<dbReference type="EMBL" id="CALNXI010002351">
    <property type="protein sequence ID" value="CAH3186620.1"/>
    <property type="molecule type" value="Genomic_DNA"/>
</dbReference>
<evidence type="ECO:0000313" key="2">
    <source>
        <dbReference type="EMBL" id="CAH3186620.1"/>
    </source>
</evidence>
<dbReference type="Pfam" id="PF14493">
    <property type="entry name" value="HTH_40"/>
    <property type="match status" value="1"/>
</dbReference>
<feature type="non-terminal residue" evidence="2">
    <location>
        <position position="1"/>
    </location>
</feature>
<feature type="domain" description="Helicase Helix-turn-helix" evidence="1">
    <location>
        <begin position="20"/>
        <end position="108"/>
    </location>
</feature>
<name>A0ABN8S5U5_9CNID</name>
<dbReference type="Proteomes" id="UP001159427">
    <property type="component" value="Unassembled WGS sequence"/>
</dbReference>
<accession>A0ABN8S5U5</accession>
<organism evidence="2 3">
    <name type="scientific">Porites evermanni</name>
    <dbReference type="NCBI Taxonomy" id="104178"/>
    <lineage>
        <taxon>Eukaryota</taxon>
        <taxon>Metazoa</taxon>
        <taxon>Cnidaria</taxon>
        <taxon>Anthozoa</taxon>
        <taxon>Hexacorallia</taxon>
        <taxon>Scleractinia</taxon>
        <taxon>Fungiina</taxon>
        <taxon>Poritidae</taxon>
        <taxon>Porites</taxon>
    </lineage>
</organism>
<reference evidence="2 3" key="1">
    <citation type="submission" date="2022-05" db="EMBL/GenBank/DDBJ databases">
        <authorList>
            <consortium name="Genoscope - CEA"/>
            <person name="William W."/>
        </authorList>
    </citation>
    <scope>NUCLEOTIDE SEQUENCE [LARGE SCALE GENOMIC DNA]</scope>
</reference>
<gene>
    <name evidence="2" type="ORF">PEVE_00017018</name>
</gene>
<evidence type="ECO:0000313" key="3">
    <source>
        <dbReference type="Proteomes" id="UP001159427"/>
    </source>
</evidence>
<proteinExistence type="predicted"/>
<sequence>KASLIRLYGNNYKSNGKIRTTQEIMNGKDFKAVAGMLHVAEATAQIYAIDSFAAGAPIDHVRLANLLQVTEENFEAIRNCIEKNKDHKLRSIRDELVVFSYNQIRFVLACMIRDLTL</sequence>